<accession>A0A9D2S3U2</accession>
<organism evidence="4 5">
    <name type="scientific">Candidatus Flavonifractor intestinipullorum</name>
    <dbReference type="NCBI Taxonomy" id="2838587"/>
    <lineage>
        <taxon>Bacteria</taxon>
        <taxon>Bacillati</taxon>
        <taxon>Bacillota</taxon>
        <taxon>Clostridia</taxon>
        <taxon>Eubacteriales</taxon>
        <taxon>Oscillospiraceae</taxon>
        <taxon>Flavonifractor</taxon>
    </lineage>
</organism>
<dbReference type="InterPro" id="IPR004107">
    <property type="entry name" value="Integrase_SAM-like_N"/>
</dbReference>
<evidence type="ECO:0000259" key="3">
    <source>
        <dbReference type="Pfam" id="PF14659"/>
    </source>
</evidence>
<evidence type="ECO:0000313" key="5">
    <source>
        <dbReference type="Proteomes" id="UP000824208"/>
    </source>
</evidence>
<dbReference type="AlphaFoldDB" id="A0A9D2S3U2"/>
<dbReference type="Proteomes" id="UP000824208">
    <property type="component" value="Unassembled WGS sequence"/>
</dbReference>
<dbReference type="GO" id="GO:0015074">
    <property type="term" value="P:DNA integration"/>
    <property type="evidence" value="ECO:0007669"/>
    <property type="project" value="InterPro"/>
</dbReference>
<comment type="caution">
    <text evidence="4">The sequence shown here is derived from an EMBL/GenBank/DDBJ whole genome shotgun (WGS) entry which is preliminary data.</text>
</comment>
<protein>
    <recommendedName>
        <fullName evidence="3">Integrase SAM-like N-terminal domain-containing protein</fullName>
    </recommendedName>
</protein>
<keyword evidence="2" id="KW-0238">DNA-binding</keyword>
<gene>
    <name evidence="4" type="ORF">H9714_00005</name>
</gene>
<evidence type="ECO:0000256" key="1">
    <source>
        <dbReference type="ARBA" id="ARBA00008857"/>
    </source>
</evidence>
<dbReference type="GO" id="GO:0003677">
    <property type="term" value="F:DNA binding"/>
    <property type="evidence" value="ECO:0007669"/>
    <property type="project" value="UniProtKB-KW"/>
</dbReference>
<dbReference type="EMBL" id="DWYC01000001">
    <property type="protein sequence ID" value="HJB55918.1"/>
    <property type="molecule type" value="Genomic_DNA"/>
</dbReference>
<proteinExistence type="inferred from homology"/>
<feature type="domain" description="Integrase SAM-like N-terminal" evidence="3">
    <location>
        <begin position="74"/>
        <end position="126"/>
    </location>
</feature>
<dbReference type="Gene3D" id="1.10.150.130">
    <property type="match status" value="1"/>
</dbReference>
<reference evidence="4" key="1">
    <citation type="journal article" date="2021" name="PeerJ">
        <title>Extensive microbial diversity within the chicken gut microbiome revealed by metagenomics and culture.</title>
        <authorList>
            <person name="Gilroy R."/>
            <person name="Ravi A."/>
            <person name="Getino M."/>
            <person name="Pursley I."/>
            <person name="Horton D.L."/>
            <person name="Alikhan N.F."/>
            <person name="Baker D."/>
            <person name="Gharbi K."/>
            <person name="Hall N."/>
            <person name="Watson M."/>
            <person name="Adriaenssens E.M."/>
            <person name="Foster-Nyarko E."/>
            <person name="Jarju S."/>
            <person name="Secka A."/>
            <person name="Antonio M."/>
            <person name="Oren A."/>
            <person name="Chaudhuri R.R."/>
            <person name="La Ragione R."/>
            <person name="Hildebrand F."/>
            <person name="Pallen M.J."/>
        </authorList>
    </citation>
    <scope>NUCLEOTIDE SEQUENCE</scope>
    <source>
        <strain evidence="4">CHK189-11263</strain>
    </source>
</reference>
<reference evidence="4" key="2">
    <citation type="submission" date="2021-04" db="EMBL/GenBank/DDBJ databases">
        <authorList>
            <person name="Gilroy R."/>
        </authorList>
    </citation>
    <scope>NUCLEOTIDE SEQUENCE</scope>
    <source>
        <strain evidence="4">CHK189-11263</strain>
    </source>
</reference>
<evidence type="ECO:0000256" key="2">
    <source>
        <dbReference type="ARBA" id="ARBA00023125"/>
    </source>
</evidence>
<dbReference type="InterPro" id="IPR010998">
    <property type="entry name" value="Integrase_recombinase_N"/>
</dbReference>
<evidence type="ECO:0000313" key="4">
    <source>
        <dbReference type="EMBL" id="HJB55918.1"/>
    </source>
</evidence>
<name>A0A9D2S3U2_9FIRM</name>
<feature type="non-terminal residue" evidence="4">
    <location>
        <position position="128"/>
    </location>
</feature>
<sequence>MAKQNDTGVYQLPNGNWAYRFTFTVEGKKKNRKGTKDEFGNLLTTKRAAILARAAAVTREQEEQHRQAPVTRKTFQEVYKEYCEQGRSGKAYQTIRKQDSIWNNHLCAKFGRRYIDEISVAEVNDYLA</sequence>
<dbReference type="Pfam" id="PF14659">
    <property type="entry name" value="Phage_int_SAM_3"/>
    <property type="match status" value="1"/>
</dbReference>
<comment type="similarity">
    <text evidence="1">Belongs to the 'phage' integrase family.</text>
</comment>